<keyword evidence="1" id="KW-0812">Transmembrane</keyword>
<dbReference type="HOGENOM" id="CLU_1803487_0_0_9"/>
<dbReference type="AlphaFoldDB" id="I0JNM8"/>
<organism evidence="2 3">
    <name type="scientific">Halobacillus halophilus (strain ATCC 35676 / DSM 2266 / JCM 20832 / KCTC 3685 / LMG 17431 / NBRC 102448 / NCIMB 2269)</name>
    <name type="common">Sporosarcina halophila</name>
    <dbReference type="NCBI Taxonomy" id="866895"/>
    <lineage>
        <taxon>Bacteria</taxon>
        <taxon>Bacillati</taxon>
        <taxon>Bacillota</taxon>
        <taxon>Bacilli</taxon>
        <taxon>Bacillales</taxon>
        <taxon>Bacillaceae</taxon>
        <taxon>Halobacillus</taxon>
    </lineage>
</organism>
<dbReference type="EMBL" id="HE717023">
    <property type="protein sequence ID" value="CCG45748.1"/>
    <property type="molecule type" value="Genomic_DNA"/>
</dbReference>
<feature type="transmembrane region" description="Helical" evidence="1">
    <location>
        <begin position="117"/>
        <end position="141"/>
    </location>
</feature>
<dbReference type="RefSeq" id="WP_014643637.1">
    <property type="nucleotide sequence ID" value="NC_017668.1"/>
</dbReference>
<gene>
    <name evidence="2" type="ordered locus">HBHAL_3404</name>
</gene>
<name>I0JNM8_HALH3</name>
<keyword evidence="1" id="KW-1133">Transmembrane helix</keyword>
<keyword evidence="3" id="KW-1185">Reference proteome</keyword>
<dbReference type="KEGG" id="hhd:HBHAL_3404"/>
<reference evidence="2 3" key="1">
    <citation type="journal article" date="2013" name="Environ. Microbiol.">
        <title>Chloride and organic osmolytes: a hybrid strategy to cope with elevated salinities by the moderately halophilic, chloride-dependent bacterium Halobacillus halophilus.</title>
        <authorList>
            <person name="Saum S.H."/>
            <person name="Pfeiffer F."/>
            <person name="Palm P."/>
            <person name="Rampp M."/>
            <person name="Schuster S.C."/>
            <person name="Muller V."/>
            <person name="Oesterhelt D."/>
        </authorList>
    </citation>
    <scope>NUCLEOTIDE SEQUENCE [LARGE SCALE GENOMIC DNA]</scope>
    <source>
        <strain evidence="3">ATCC 35676 / DSM 2266 / JCM 20832 / KCTC 3685 / LMG 17431 / NBRC 102448 / NCIMB 2269</strain>
    </source>
</reference>
<protein>
    <submittedName>
        <fullName evidence="2">Uncharacterized protein</fullName>
    </submittedName>
</protein>
<evidence type="ECO:0000313" key="3">
    <source>
        <dbReference type="Proteomes" id="UP000007397"/>
    </source>
</evidence>
<dbReference type="Proteomes" id="UP000007397">
    <property type="component" value="Chromosome"/>
</dbReference>
<proteinExistence type="predicted"/>
<sequence length="143" mass="16754">MKRLWHWLKDKWKIIKRSIVLLTALSQPITVIIAQRFGPLFEESGSDPFIIPADYAFLIWSIIVTGTIIYGIYQLLPFTYNYKYLDKISFQSILIFLGFDLWIMAALNVWLPTTVLIFMAMGVALRIVFRELLSVSFKIFLRK</sequence>
<dbReference type="STRING" id="866895.HBHAL_3404"/>
<feature type="transmembrane region" description="Helical" evidence="1">
    <location>
        <begin position="58"/>
        <end position="76"/>
    </location>
</feature>
<evidence type="ECO:0000256" key="1">
    <source>
        <dbReference type="SAM" id="Phobius"/>
    </source>
</evidence>
<accession>I0JNM8</accession>
<keyword evidence="1" id="KW-0472">Membrane</keyword>
<dbReference type="PATRIC" id="fig|866895.3.peg.2420"/>
<evidence type="ECO:0000313" key="2">
    <source>
        <dbReference type="EMBL" id="CCG45748.1"/>
    </source>
</evidence>